<dbReference type="InterPro" id="IPR045076">
    <property type="entry name" value="MutS"/>
</dbReference>
<reference evidence="6" key="1">
    <citation type="submission" date="2021-01" db="EMBL/GenBank/DDBJ databases">
        <authorList>
            <person name="Li R."/>
            <person name="Bekaert M."/>
        </authorList>
    </citation>
    <scope>NUCLEOTIDE SEQUENCE</scope>
    <source>
        <strain evidence="6">Farmed</strain>
    </source>
</reference>
<keyword evidence="2" id="KW-0547">Nucleotide-binding</keyword>
<dbReference type="SUPFAM" id="SSF48334">
    <property type="entry name" value="DNA repair protein MutS, domain III"/>
    <property type="match status" value="1"/>
</dbReference>
<dbReference type="AlphaFoldDB" id="A0A812CKN8"/>
<dbReference type="GO" id="GO:0140664">
    <property type="term" value="F:ATP-dependent DNA damage sensor activity"/>
    <property type="evidence" value="ECO:0007669"/>
    <property type="project" value="InterPro"/>
</dbReference>
<dbReference type="GO" id="GO:0005634">
    <property type="term" value="C:nucleus"/>
    <property type="evidence" value="ECO:0007669"/>
    <property type="project" value="TreeGrafter"/>
</dbReference>
<organism evidence="6 7">
    <name type="scientific">Acanthosepion pharaonis</name>
    <name type="common">Pharaoh cuttlefish</name>
    <name type="synonym">Sepia pharaonis</name>
    <dbReference type="NCBI Taxonomy" id="158019"/>
    <lineage>
        <taxon>Eukaryota</taxon>
        <taxon>Metazoa</taxon>
        <taxon>Spiralia</taxon>
        <taxon>Lophotrochozoa</taxon>
        <taxon>Mollusca</taxon>
        <taxon>Cephalopoda</taxon>
        <taxon>Coleoidea</taxon>
        <taxon>Decapodiformes</taxon>
        <taxon>Sepiida</taxon>
        <taxon>Sepiina</taxon>
        <taxon>Sepiidae</taxon>
        <taxon>Acanthosepion</taxon>
    </lineage>
</organism>
<dbReference type="SUPFAM" id="SSF52540">
    <property type="entry name" value="P-loop containing nucleoside triphosphate hydrolases"/>
    <property type="match status" value="1"/>
</dbReference>
<dbReference type="GO" id="GO:0030983">
    <property type="term" value="F:mismatched DNA binding"/>
    <property type="evidence" value="ECO:0007669"/>
    <property type="project" value="InterPro"/>
</dbReference>
<dbReference type="PANTHER" id="PTHR11361">
    <property type="entry name" value="DNA MISMATCH REPAIR PROTEIN MUTS FAMILY MEMBER"/>
    <property type="match status" value="1"/>
</dbReference>
<dbReference type="SMART" id="SM00534">
    <property type="entry name" value="MUTSac"/>
    <property type="match status" value="1"/>
</dbReference>
<dbReference type="GO" id="GO:0051026">
    <property type="term" value="P:chiasma assembly"/>
    <property type="evidence" value="ECO:0007669"/>
    <property type="project" value="TreeGrafter"/>
</dbReference>
<dbReference type="CDD" id="cd03281">
    <property type="entry name" value="ABC_MSH5_euk"/>
    <property type="match status" value="1"/>
</dbReference>
<gene>
    <name evidence="6" type="ORF">SPHA_35463</name>
</gene>
<evidence type="ECO:0000313" key="6">
    <source>
        <dbReference type="EMBL" id="CAE1267089.1"/>
    </source>
</evidence>
<dbReference type="EMBL" id="CAHIKZ030001525">
    <property type="protein sequence ID" value="CAE1267089.1"/>
    <property type="molecule type" value="Genomic_DNA"/>
</dbReference>
<dbReference type="Proteomes" id="UP000597762">
    <property type="component" value="Unassembled WGS sequence"/>
</dbReference>
<protein>
    <submittedName>
        <fullName evidence="6">MSH5</fullName>
    </submittedName>
</protein>
<comment type="similarity">
    <text evidence="1">Belongs to the DNA mismatch repair MutS family.</text>
</comment>
<dbReference type="PROSITE" id="PS00486">
    <property type="entry name" value="DNA_MISMATCH_REPAIR_2"/>
    <property type="match status" value="1"/>
</dbReference>
<dbReference type="PANTHER" id="PTHR11361:SF20">
    <property type="entry name" value="MUTS PROTEIN HOMOLOG 5"/>
    <property type="match status" value="1"/>
</dbReference>
<dbReference type="FunFam" id="3.40.50.300:FF:000820">
    <property type="entry name" value="MutS homolog 5 (E. coli)"/>
    <property type="match status" value="1"/>
</dbReference>
<feature type="domain" description="DNA mismatch repair proteins mutS family" evidence="5">
    <location>
        <begin position="250"/>
        <end position="266"/>
    </location>
</feature>
<evidence type="ECO:0000256" key="3">
    <source>
        <dbReference type="ARBA" id="ARBA00022840"/>
    </source>
</evidence>
<evidence type="ECO:0000256" key="4">
    <source>
        <dbReference type="ARBA" id="ARBA00023125"/>
    </source>
</evidence>
<dbReference type="Pfam" id="PF00488">
    <property type="entry name" value="MutS_V"/>
    <property type="match status" value="1"/>
</dbReference>
<accession>A0A812CKN8</accession>
<dbReference type="InterPro" id="IPR000432">
    <property type="entry name" value="DNA_mismatch_repair_MutS_C"/>
</dbReference>
<keyword evidence="7" id="KW-1185">Reference proteome</keyword>
<keyword evidence="3" id="KW-0067">ATP-binding</keyword>
<dbReference type="Gene3D" id="3.40.50.300">
    <property type="entry name" value="P-loop containing nucleotide triphosphate hydrolases"/>
    <property type="match status" value="1"/>
</dbReference>
<sequence>MTQVAKEELKNLDDDITECNVIYLPQLGYLVAIPKSDKMKTEEDFKIPGLEFVFLSNNVVHYKSAYTRNLDRILGDTQCDITDHETIIMHRLQDTVLEHSAVLSHVMEHTAELDCLMAFAQSAREFGYVQPILNENNVIEIKNGRHPLQEIVCSPFVPNDTFSGGSNSKIKILTSPNASGKSVYLKQVALIVYMTCIGSFIPAESPSTICTVDRIFTRIKSQESVSVGLSTFMLDINQMSDALRNATSQSLVIVDEFGKGTETADGLALFASSLRYWIAMNERCPHVFVSTHFHCIIQYNLLPQSHIITYQTMETMHNGEELVFLFQLIPGFAKSSFANETALQAGLPLEIVKRGVEISKLIQENQPIHRVDTASTEQQLKRCHYLVNQFLEVNLEMADLLAFLNDVVKSSSKGCP</sequence>
<dbReference type="GO" id="GO:0005524">
    <property type="term" value="F:ATP binding"/>
    <property type="evidence" value="ECO:0007669"/>
    <property type="project" value="UniProtKB-KW"/>
</dbReference>
<dbReference type="GO" id="GO:0006298">
    <property type="term" value="P:mismatch repair"/>
    <property type="evidence" value="ECO:0007669"/>
    <property type="project" value="InterPro"/>
</dbReference>
<keyword evidence="4" id="KW-0238">DNA-binding</keyword>
<comment type="caution">
    <text evidence="6">The sequence shown here is derived from an EMBL/GenBank/DDBJ whole genome shotgun (WGS) entry which is preliminary data.</text>
</comment>
<evidence type="ECO:0000256" key="1">
    <source>
        <dbReference type="ARBA" id="ARBA00006271"/>
    </source>
</evidence>
<dbReference type="InterPro" id="IPR027417">
    <property type="entry name" value="P-loop_NTPase"/>
</dbReference>
<evidence type="ECO:0000259" key="5">
    <source>
        <dbReference type="PROSITE" id="PS00486"/>
    </source>
</evidence>
<evidence type="ECO:0000256" key="2">
    <source>
        <dbReference type="ARBA" id="ARBA00022741"/>
    </source>
</evidence>
<dbReference type="OrthoDB" id="29596at2759"/>
<dbReference type="InterPro" id="IPR036187">
    <property type="entry name" value="DNA_mismatch_repair_MutS_sf"/>
</dbReference>
<dbReference type="Gene3D" id="1.10.1420.10">
    <property type="match status" value="2"/>
</dbReference>
<name>A0A812CKN8_ACAPH</name>
<evidence type="ECO:0000313" key="7">
    <source>
        <dbReference type="Proteomes" id="UP000597762"/>
    </source>
</evidence>
<proteinExistence type="inferred from homology"/>